<comment type="similarity">
    <text evidence="1 2">Belongs to the BolA/IbaG family.</text>
</comment>
<gene>
    <name evidence="3" type="ORF">HV559_04655</name>
    <name evidence="4" type="ORF">HV560_04960</name>
</gene>
<dbReference type="AlphaFoldDB" id="A0A7D5HW83"/>
<dbReference type="PIRSF" id="PIRSF003113">
    <property type="entry name" value="BolA"/>
    <property type="match status" value="1"/>
</dbReference>
<keyword evidence="5" id="KW-1185">Reference proteome</keyword>
<sequence length="86" mass="9588">MTPSQIEEILKQSLTDVAEVYAQGENAHFGVIVVSDSIASLSKVKQQQAVYAPLSDYFTTNEIHALTIKVFSTEKWKTERLLNMVG</sequence>
<reference evidence="5 6" key="1">
    <citation type="submission" date="2020-06" db="EMBL/GenBank/DDBJ databases">
        <title>Mannheimia pernigra sp. nov. isolated from bovine respiratory tract.</title>
        <authorList>
            <person name="Kuhnert P."/>
            <person name="Akarsu-Egger H."/>
        </authorList>
    </citation>
    <scope>NUCLEOTIDE SEQUENCE [LARGE SCALE GENOMIC DNA]</scope>
    <source>
        <strain evidence="4 6">17CN0883</strain>
        <strain evidence="3 5">BNO311</strain>
    </source>
</reference>
<dbReference type="EMBL" id="CP055305">
    <property type="protein sequence ID" value="QLB42204.1"/>
    <property type="molecule type" value="Genomic_DNA"/>
</dbReference>
<evidence type="ECO:0000313" key="5">
    <source>
        <dbReference type="Proteomes" id="UP000509660"/>
    </source>
</evidence>
<organism evidence="3 5">
    <name type="scientific">Mannheimia pernigra</name>
    <dbReference type="NCBI Taxonomy" id="111844"/>
    <lineage>
        <taxon>Bacteria</taxon>
        <taxon>Pseudomonadati</taxon>
        <taxon>Pseudomonadota</taxon>
        <taxon>Gammaproteobacteria</taxon>
        <taxon>Pasteurellales</taxon>
        <taxon>Pasteurellaceae</taxon>
        <taxon>Mannheimia</taxon>
    </lineage>
</organism>
<dbReference type="InterPro" id="IPR002634">
    <property type="entry name" value="BolA"/>
</dbReference>
<accession>A0A7D5HW83</accession>
<dbReference type="RefSeq" id="WP_159629198.1">
    <property type="nucleotide sequence ID" value="NZ_CP046531.1"/>
</dbReference>
<evidence type="ECO:0000313" key="3">
    <source>
        <dbReference type="EMBL" id="QLB40210.1"/>
    </source>
</evidence>
<evidence type="ECO:0000313" key="6">
    <source>
        <dbReference type="Proteomes" id="UP000509784"/>
    </source>
</evidence>
<accession>A0A857EU91</accession>
<evidence type="ECO:0000256" key="1">
    <source>
        <dbReference type="ARBA" id="ARBA00005578"/>
    </source>
</evidence>
<dbReference type="InterPro" id="IPR036065">
    <property type="entry name" value="BolA-like_sf"/>
</dbReference>
<name>A0A7D5HW83_9PAST</name>
<dbReference type="PANTHER" id="PTHR46229:SF4">
    <property type="entry name" value="ACID STRESS PROTEIN IBAG"/>
    <property type="match status" value="1"/>
</dbReference>
<evidence type="ECO:0000313" key="4">
    <source>
        <dbReference type="EMBL" id="QLB42204.1"/>
    </source>
</evidence>
<dbReference type="KEGG" id="mpeg:HV560_04960"/>
<proteinExistence type="inferred from homology"/>
<dbReference type="InterPro" id="IPR050961">
    <property type="entry name" value="BolA/IbaG_stress_morph_reg"/>
</dbReference>
<dbReference type="Proteomes" id="UP000509660">
    <property type="component" value="Chromosome"/>
</dbReference>
<dbReference type="SUPFAM" id="SSF82657">
    <property type="entry name" value="BolA-like"/>
    <property type="match status" value="1"/>
</dbReference>
<evidence type="ECO:0000256" key="2">
    <source>
        <dbReference type="RuleBase" id="RU003860"/>
    </source>
</evidence>
<dbReference type="Gene3D" id="3.30.300.90">
    <property type="entry name" value="BolA-like"/>
    <property type="match status" value="1"/>
</dbReference>
<protein>
    <submittedName>
        <fullName evidence="3">BolA family transcriptional regulator</fullName>
    </submittedName>
</protein>
<dbReference type="Proteomes" id="UP000509784">
    <property type="component" value="Chromosome"/>
</dbReference>
<dbReference type="Pfam" id="PF01722">
    <property type="entry name" value="BolA"/>
    <property type="match status" value="1"/>
</dbReference>
<dbReference type="PANTHER" id="PTHR46229">
    <property type="entry name" value="BOLA TRANSCRIPTION REGULATOR"/>
    <property type="match status" value="1"/>
</dbReference>
<dbReference type="EMBL" id="CP055306">
    <property type="protein sequence ID" value="QLB40210.1"/>
    <property type="molecule type" value="Genomic_DNA"/>
</dbReference>